<evidence type="ECO:0000256" key="2">
    <source>
        <dbReference type="SAM" id="Coils"/>
    </source>
</evidence>
<feature type="coiled-coil region" evidence="2">
    <location>
        <begin position="92"/>
        <end position="119"/>
    </location>
</feature>
<dbReference type="Pfam" id="PF25989">
    <property type="entry name" value="YknX_C"/>
    <property type="match status" value="1"/>
</dbReference>
<name>A0ABT3WWD0_9BACL</name>
<sequence length="409" mass="43017">MRQRLIGRLLLCLVLTGCANAAPNGGGETAGVPVTAYQIRAQDLPETLLLPGRVVAAEEAQVSATLPGKVGQVYVHTGDSVQKGQLLATLETGQGEEQLQQARQALQAMEAQYRQMTALPSDPADKDRIAGLEREIKRQTDQLSRYATGKSLPDPAALLTSLRQLTELQTQLARLQSEQAISGGLAALRAPLLQSMQGQIAQARQAVQLAEAQVRAGRLTSPLDGVVLAANAAPGSPAAPGLPLYSVGNLPQVEFEIYVDPNQQARLAPGQAAAVSVGREAAVEARLLEVSPALQPQTHSFTARTDLPNPDKRFKPGMIGEATVTLDPHKNVLVLPKAAILHDEKGAFVLRIKDGTAESARVTTGYDNGHLAEIKSGLAAGDLVVLEGADRVQAGAALNVTKTEGEPVS</sequence>
<evidence type="ECO:0000256" key="1">
    <source>
        <dbReference type="ARBA" id="ARBA00009477"/>
    </source>
</evidence>
<comment type="similarity">
    <text evidence="1">Belongs to the membrane fusion protein (MFP) (TC 8.A.1) family.</text>
</comment>
<dbReference type="PANTHER" id="PTHR30469">
    <property type="entry name" value="MULTIDRUG RESISTANCE PROTEIN MDTA"/>
    <property type="match status" value="1"/>
</dbReference>
<dbReference type="SUPFAM" id="SSF111369">
    <property type="entry name" value="HlyD-like secretion proteins"/>
    <property type="match status" value="2"/>
</dbReference>
<gene>
    <name evidence="6" type="ORF">OS242_03285</name>
</gene>
<dbReference type="NCBIfam" id="TIGR01730">
    <property type="entry name" value="RND_mfp"/>
    <property type="match status" value="1"/>
</dbReference>
<feature type="signal peptide" evidence="3">
    <location>
        <begin position="1"/>
        <end position="21"/>
    </location>
</feature>
<feature type="chain" id="PRO_5046586165" evidence="3">
    <location>
        <begin position="22"/>
        <end position="409"/>
    </location>
</feature>
<dbReference type="InterPro" id="IPR006143">
    <property type="entry name" value="RND_pump_MFP"/>
</dbReference>
<feature type="coiled-coil region" evidence="2">
    <location>
        <begin position="158"/>
        <end position="213"/>
    </location>
</feature>
<dbReference type="InterPro" id="IPR058792">
    <property type="entry name" value="Beta-barrel_RND_2"/>
</dbReference>
<dbReference type="Pfam" id="PF25954">
    <property type="entry name" value="Beta-barrel_RND_2"/>
    <property type="match status" value="1"/>
</dbReference>
<proteinExistence type="inferred from homology"/>
<dbReference type="RefSeq" id="WP_267150215.1">
    <property type="nucleotide sequence ID" value="NZ_JAPMLT010000001.1"/>
</dbReference>
<comment type="caution">
    <text evidence="6">The sequence shown here is derived from an EMBL/GenBank/DDBJ whole genome shotgun (WGS) entry which is preliminary data.</text>
</comment>
<evidence type="ECO:0000313" key="6">
    <source>
        <dbReference type="EMBL" id="MCX7568985.1"/>
    </source>
</evidence>
<organism evidence="6 7">
    <name type="scientific">Tumebacillus lacus</name>
    <dbReference type="NCBI Taxonomy" id="2995335"/>
    <lineage>
        <taxon>Bacteria</taxon>
        <taxon>Bacillati</taxon>
        <taxon>Bacillota</taxon>
        <taxon>Bacilli</taxon>
        <taxon>Bacillales</taxon>
        <taxon>Alicyclobacillaceae</taxon>
        <taxon>Tumebacillus</taxon>
    </lineage>
</organism>
<dbReference type="Gene3D" id="2.40.420.20">
    <property type="match status" value="1"/>
</dbReference>
<dbReference type="PANTHER" id="PTHR30469:SF15">
    <property type="entry name" value="HLYD FAMILY OF SECRETION PROTEINS"/>
    <property type="match status" value="1"/>
</dbReference>
<dbReference type="Gene3D" id="2.40.50.100">
    <property type="match status" value="1"/>
</dbReference>
<evidence type="ECO:0000256" key="3">
    <source>
        <dbReference type="SAM" id="SignalP"/>
    </source>
</evidence>
<keyword evidence="7" id="KW-1185">Reference proteome</keyword>
<evidence type="ECO:0000259" key="4">
    <source>
        <dbReference type="Pfam" id="PF25954"/>
    </source>
</evidence>
<evidence type="ECO:0000313" key="7">
    <source>
        <dbReference type="Proteomes" id="UP001208017"/>
    </source>
</evidence>
<keyword evidence="3" id="KW-0732">Signal</keyword>
<feature type="domain" description="YknX-like C-terminal permuted SH3-like" evidence="5">
    <location>
        <begin position="332"/>
        <end position="399"/>
    </location>
</feature>
<feature type="domain" description="CusB-like beta-barrel" evidence="4">
    <location>
        <begin position="261"/>
        <end position="324"/>
    </location>
</feature>
<accession>A0ABT3WWD0</accession>
<dbReference type="Proteomes" id="UP001208017">
    <property type="component" value="Unassembled WGS sequence"/>
</dbReference>
<reference evidence="6 7" key="1">
    <citation type="submission" date="2022-11" db="EMBL/GenBank/DDBJ databases">
        <title>Study of microbial diversity in lake waters.</title>
        <authorList>
            <person name="Zhang J."/>
        </authorList>
    </citation>
    <scope>NUCLEOTIDE SEQUENCE [LARGE SCALE GENOMIC DNA]</scope>
    <source>
        <strain evidence="6 7">DT12</strain>
    </source>
</reference>
<keyword evidence="2" id="KW-0175">Coiled coil</keyword>
<evidence type="ECO:0000259" key="5">
    <source>
        <dbReference type="Pfam" id="PF25989"/>
    </source>
</evidence>
<dbReference type="EMBL" id="JAPMLT010000001">
    <property type="protein sequence ID" value="MCX7568985.1"/>
    <property type="molecule type" value="Genomic_DNA"/>
</dbReference>
<dbReference type="Gene3D" id="2.40.30.170">
    <property type="match status" value="1"/>
</dbReference>
<dbReference type="InterPro" id="IPR058637">
    <property type="entry name" value="YknX-like_C"/>
</dbReference>
<protein>
    <submittedName>
        <fullName evidence="6">Efflux RND transporter periplasmic adaptor subunit</fullName>
    </submittedName>
</protein>